<dbReference type="InterPro" id="IPR046348">
    <property type="entry name" value="SIS_dom_sf"/>
</dbReference>
<dbReference type="NCBIfam" id="TIGR00274">
    <property type="entry name" value="N-acetylmuramic acid 6-phosphate etherase"/>
    <property type="match status" value="1"/>
</dbReference>
<evidence type="ECO:0000259" key="13">
    <source>
        <dbReference type="PROSITE" id="PS51464"/>
    </source>
</evidence>
<organism evidence="14 15">
    <name type="scientific">Tengunoibacter tsumagoiensis</name>
    <dbReference type="NCBI Taxonomy" id="2014871"/>
    <lineage>
        <taxon>Bacteria</taxon>
        <taxon>Bacillati</taxon>
        <taxon>Chloroflexota</taxon>
        <taxon>Ktedonobacteria</taxon>
        <taxon>Ktedonobacterales</taxon>
        <taxon>Dictyobacteraceae</taxon>
        <taxon>Tengunoibacter</taxon>
    </lineage>
</organism>
<accession>A0A402A6L3</accession>
<comment type="function">
    <text evidence="12">Specifically catalyzes the cleavage of the D-lactyl ether substituent of MurNAc 6-phosphate, producing GlcNAc 6-phosphate and D-lactate.</text>
</comment>
<dbReference type="PROSITE" id="PS51464">
    <property type="entry name" value="SIS"/>
    <property type="match status" value="1"/>
</dbReference>
<reference evidence="15" key="1">
    <citation type="submission" date="2018-12" db="EMBL/GenBank/DDBJ databases">
        <title>Tengunoibacter tsumagoiensis gen. nov., sp. nov., Dictyobacter kobayashii sp. nov., D. alpinus sp. nov., and D. joshuensis sp. nov. and description of Dictyobacteraceae fam. nov. within the order Ktedonobacterales isolated from Tengu-no-mugimeshi.</title>
        <authorList>
            <person name="Wang C.M."/>
            <person name="Zheng Y."/>
            <person name="Sakai Y."/>
            <person name="Toyoda A."/>
            <person name="Minakuchi Y."/>
            <person name="Abe K."/>
            <person name="Yokota A."/>
            <person name="Yabe S."/>
        </authorList>
    </citation>
    <scope>NUCLEOTIDE SEQUENCE [LARGE SCALE GENOMIC DNA]</scope>
    <source>
        <strain evidence="15">Uno3</strain>
    </source>
</reference>
<evidence type="ECO:0000256" key="3">
    <source>
        <dbReference type="ARBA" id="ARBA00023277"/>
    </source>
</evidence>
<dbReference type="GO" id="GO:0016803">
    <property type="term" value="F:ether hydrolase activity"/>
    <property type="evidence" value="ECO:0007669"/>
    <property type="project" value="TreeGrafter"/>
</dbReference>
<evidence type="ECO:0000256" key="6">
    <source>
        <dbReference type="ARBA" id="ARBA00060672"/>
    </source>
</evidence>
<evidence type="ECO:0000256" key="1">
    <source>
        <dbReference type="ARBA" id="ARBA00011738"/>
    </source>
</evidence>
<evidence type="ECO:0000256" key="12">
    <source>
        <dbReference type="HAMAP-Rule" id="MF_00068"/>
    </source>
</evidence>
<sequence>MATEPETSVAVSELVTEQVNPATVAIDQMNGHEIARVMNDEDAQVALAIKQELSQIGLAIEAIAARMRSGGRLLYLGAGTSGRLGVLDASECPPTFNVPSSLVVGCLAGGDEAIAHASEQVEDSYESGLADCQRLAITAQDSVVALAASGRTPYALAAAAYAREQGALSIGLACNSPSPLAELVEIMIAPVVGPEVITGSTRLKAGTAQKMVLNMLSTGVMVLLGKTYGNLMVDVQATNYKLHQRALKIVQLATGFDPQRSEELLQQADGETKTAIVMGRAQVSAQIAREQLATHNAILRTTLEALNV</sequence>
<dbReference type="RefSeq" id="WP_126582268.1">
    <property type="nucleotide sequence ID" value="NZ_BIFR01000002.1"/>
</dbReference>
<dbReference type="OrthoDB" id="9813395at2"/>
<dbReference type="FunFam" id="3.40.50.10490:FF:000014">
    <property type="entry name" value="N-acetylmuramic acid 6-phosphate etherase"/>
    <property type="match status" value="1"/>
</dbReference>
<evidence type="ECO:0000313" key="15">
    <source>
        <dbReference type="Proteomes" id="UP000287352"/>
    </source>
</evidence>
<evidence type="ECO:0000256" key="9">
    <source>
        <dbReference type="ARBA" id="ARBA00070061"/>
    </source>
</evidence>
<dbReference type="GO" id="GO:0097173">
    <property type="term" value="P:N-acetylmuramic acid catabolic process"/>
    <property type="evidence" value="ECO:0007669"/>
    <property type="project" value="UniProtKB-UniPathway"/>
</dbReference>
<dbReference type="Gene3D" id="3.40.50.10490">
    <property type="entry name" value="Glucose-6-phosphate isomerase like protein, domain 1"/>
    <property type="match status" value="1"/>
</dbReference>
<comment type="miscellaneous">
    <text evidence="12">A lyase-type mechanism (elimination/hydration) is suggested for the cleavage of the lactyl ether bond of MurNAc 6-phosphate, with the formation of an alpha,beta-unsaturated aldehyde intermediate with (E)-stereochemistry, followed by the syn addition of water to give product.</text>
</comment>
<dbReference type="GO" id="GO:0046348">
    <property type="term" value="P:amino sugar catabolic process"/>
    <property type="evidence" value="ECO:0007669"/>
    <property type="project" value="InterPro"/>
</dbReference>
<dbReference type="GO" id="GO:0016835">
    <property type="term" value="F:carbon-oxygen lyase activity"/>
    <property type="evidence" value="ECO:0007669"/>
    <property type="project" value="UniProtKB-UniRule"/>
</dbReference>
<dbReference type="Proteomes" id="UP000287352">
    <property type="component" value="Unassembled WGS sequence"/>
</dbReference>
<keyword evidence="15" id="KW-1185">Reference proteome</keyword>
<comment type="similarity">
    <text evidence="7 12">Belongs to the GCKR-like family. MurNAc-6-P etherase subfamily.</text>
</comment>
<comment type="subunit">
    <text evidence="1 12">Homodimer.</text>
</comment>
<feature type="active site" evidence="12">
    <location>
        <position position="122"/>
    </location>
</feature>
<proteinExistence type="inferred from homology"/>
<evidence type="ECO:0000256" key="8">
    <source>
        <dbReference type="ARBA" id="ARBA00067056"/>
    </source>
</evidence>
<protein>
    <recommendedName>
        <fullName evidence="9 12">N-acetylmuramic acid 6-phosphate etherase</fullName>
        <shortName evidence="12">MurNAc-6-P etherase</shortName>
        <ecNumber evidence="8 12">4.2.1.126</ecNumber>
    </recommendedName>
    <alternativeName>
        <fullName evidence="11 12">N-acetylmuramic acid 6-phosphate hydrolase</fullName>
    </alternativeName>
    <alternativeName>
        <fullName evidence="10 12">N-acetylmuramic acid 6-phosphate lyase</fullName>
    </alternativeName>
</protein>
<dbReference type="Pfam" id="PF22645">
    <property type="entry name" value="GKRP_SIS_N"/>
    <property type="match status" value="1"/>
</dbReference>
<dbReference type="PANTHER" id="PTHR10088:SF4">
    <property type="entry name" value="GLUCOKINASE REGULATORY PROTEIN"/>
    <property type="match status" value="1"/>
</dbReference>
<dbReference type="NCBIfam" id="NF003915">
    <property type="entry name" value="PRK05441.1"/>
    <property type="match status" value="1"/>
</dbReference>
<dbReference type="EC" id="4.2.1.126" evidence="8 12"/>
<comment type="pathway">
    <text evidence="12">Amino-sugar metabolism; N-acetylmuramate degradation.</text>
</comment>
<evidence type="ECO:0000256" key="10">
    <source>
        <dbReference type="ARBA" id="ARBA00077905"/>
    </source>
</evidence>
<name>A0A402A6L3_9CHLR</name>
<keyword evidence="3 12" id="KW-0119">Carbohydrate metabolism</keyword>
<evidence type="ECO:0000256" key="5">
    <source>
        <dbReference type="ARBA" id="ARBA00060595"/>
    </source>
</evidence>
<dbReference type="FunFam" id="1.10.8.1080:FF:000001">
    <property type="entry name" value="N-acetylmuramic acid 6-phosphate etherase"/>
    <property type="match status" value="1"/>
</dbReference>
<dbReference type="UniPathway" id="UPA00342"/>
<comment type="pathway">
    <text evidence="6">Cell wall biogenesis.</text>
</comment>
<dbReference type="Gene3D" id="1.10.8.1080">
    <property type="match status" value="1"/>
</dbReference>
<evidence type="ECO:0000256" key="7">
    <source>
        <dbReference type="ARBA" id="ARBA00061234"/>
    </source>
</evidence>
<dbReference type="NCBIfam" id="NF009222">
    <property type="entry name" value="PRK12570.1"/>
    <property type="match status" value="1"/>
</dbReference>
<dbReference type="PROSITE" id="PS01272">
    <property type="entry name" value="GCKR"/>
    <property type="match status" value="1"/>
</dbReference>
<dbReference type="CDD" id="cd05007">
    <property type="entry name" value="SIS_Etherase"/>
    <property type="match status" value="1"/>
</dbReference>
<dbReference type="EMBL" id="BIFR01000002">
    <property type="protein sequence ID" value="GCE14729.1"/>
    <property type="molecule type" value="Genomic_DNA"/>
</dbReference>
<feature type="active site" description="Proton donor" evidence="12">
    <location>
        <position position="91"/>
    </location>
</feature>
<dbReference type="InterPro" id="IPR005486">
    <property type="entry name" value="Glucokinase_regulatory_CS"/>
</dbReference>
<evidence type="ECO:0000313" key="14">
    <source>
        <dbReference type="EMBL" id="GCE14729.1"/>
    </source>
</evidence>
<dbReference type="InterPro" id="IPR040190">
    <property type="entry name" value="MURQ/GCKR"/>
</dbReference>
<dbReference type="InterPro" id="IPR001347">
    <property type="entry name" value="SIS_dom"/>
</dbReference>
<comment type="catalytic activity">
    <reaction evidence="4 12">
        <text>N-acetyl-D-muramate 6-phosphate + H2O = N-acetyl-D-glucosamine 6-phosphate + (R)-lactate</text>
        <dbReference type="Rhea" id="RHEA:26410"/>
        <dbReference type="ChEBI" id="CHEBI:15377"/>
        <dbReference type="ChEBI" id="CHEBI:16004"/>
        <dbReference type="ChEBI" id="CHEBI:57513"/>
        <dbReference type="ChEBI" id="CHEBI:58722"/>
        <dbReference type="EC" id="4.2.1.126"/>
    </reaction>
</comment>
<dbReference type="AlphaFoldDB" id="A0A402A6L3"/>
<dbReference type="GO" id="GO:0097367">
    <property type="term" value="F:carbohydrate derivative binding"/>
    <property type="evidence" value="ECO:0007669"/>
    <property type="project" value="InterPro"/>
</dbReference>
<dbReference type="GO" id="GO:0009254">
    <property type="term" value="P:peptidoglycan turnover"/>
    <property type="evidence" value="ECO:0007669"/>
    <property type="project" value="TreeGrafter"/>
</dbReference>
<dbReference type="InterPro" id="IPR005488">
    <property type="entry name" value="Etherase_MurQ"/>
</dbReference>
<comment type="caution">
    <text evidence="14">The sequence shown here is derived from an EMBL/GenBank/DDBJ whole genome shotgun (WGS) entry which is preliminary data.</text>
</comment>
<evidence type="ECO:0000256" key="2">
    <source>
        <dbReference type="ARBA" id="ARBA00023239"/>
    </source>
</evidence>
<dbReference type="PANTHER" id="PTHR10088">
    <property type="entry name" value="GLUCOKINASE REGULATORY PROTEIN"/>
    <property type="match status" value="1"/>
</dbReference>
<comment type="pathway">
    <text evidence="5">Amino-sugar metabolism; 1,6-anhydro-N-acetylmuramate degradation.</text>
</comment>
<dbReference type="Pfam" id="PF20741">
    <property type="entry name" value="GKRP-like_C"/>
    <property type="match status" value="1"/>
</dbReference>
<dbReference type="SUPFAM" id="SSF53697">
    <property type="entry name" value="SIS domain"/>
    <property type="match status" value="1"/>
</dbReference>
<keyword evidence="2 12" id="KW-0456">Lyase</keyword>
<feature type="domain" description="SIS" evidence="13">
    <location>
        <begin position="63"/>
        <end position="226"/>
    </location>
</feature>
<evidence type="ECO:0000256" key="4">
    <source>
        <dbReference type="ARBA" id="ARBA00051747"/>
    </source>
</evidence>
<evidence type="ECO:0000256" key="11">
    <source>
        <dbReference type="ARBA" id="ARBA00084049"/>
    </source>
</evidence>
<dbReference type="HAMAP" id="MF_00068">
    <property type="entry name" value="MurQ"/>
    <property type="match status" value="1"/>
</dbReference>
<gene>
    <name evidence="12 14" type="primary">murQ</name>
    <name evidence="14" type="ORF">KTT_45880</name>
</gene>